<feature type="repeat" description="WD" evidence="15">
    <location>
        <begin position="947"/>
        <end position="978"/>
    </location>
</feature>
<dbReference type="OrthoDB" id="10257301at2759"/>
<dbReference type="EMBL" id="CAJNOQ010000066">
    <property type="protein sequence ID" value="CAF0750540.1"/>
    <property type="molecule type" value="Genomic_DNA"/>
</dbReference>
<feature type="compositionally biased region" description="Polar residues" evidence="16">
    <location>
        <begin position="450"/>
        <end position="461"/>
    </location>
</feature>
<dbReference type="Proteomes" id="UP000681722">
    <property type="component" value="Unassembled WGS sequence"/>
</dbReference>
<evidence type="ECO:0000256" key="4">
    <source>
        <dbReference type="ARBA" id="ARBA00022723"/>
    </source>
</evidence>
<feature type="repeat" description="WD" evidence="15">
    <location>
        <begin position="717"/>
        <end position="750"/>
    </location>
</feature>
<reference evidence="18" key="1">
    <citation type="submission" date="2021-02" db="EMBL/GenBank/DDBJ databases">
        <authorList>
            <person name="Nowell W R."/>
        </authorList>
    </citation>
    <scope>NUCLEOTIDE SEQUENCE</scope>
</reference>
<dbReference type="SUPFAM" id="SSF57850">
    <property type="entry name" value="RING/U-box"/>
    <property type="match status" value="1"/>
</dbReference>
<dbReference type="SMART" id="SM00184">
    <property type="entry name" value="RING"/>
    <property type="match status" value="1"/>
</dbReference>
<evidence type="ECO:0000313" key="19">
    <source>
        <dbReference type="EMBL" id="CAF3530045.1"/>
    </source>
</evidence>
<feature type="domain" description="RING-type" evidence="17">
    <location>
        <begin position="358"/>
        <end position="406"/>
    </location>
</feature>
<feature type="repeat" description="WD" evidence="15">
    <location>
        <begin position="979"/>
        <end position="1012"/>
    </location>
</feature>
<dbReference type="InterPro" id="IPR032847">
    <property type="entry name" value="PRPF17"/>
</dbReference>
<keyword evidence="7 14" id="KW-0863">Zinc-finger</keyword>
<dbReference type="Pfam" id="PF00097">
    <property type="entry name" value="zf-C3HC4"/>
    <property type="match status" value="1"/>
</dbReference>
<dbReference type="CDD" id="cd00200">
    <property type="entry name" value="WD40"/>
    <property type="match status" value="1"/>
</dbReference>
<dbReference type="InterPro" id="IPR001680">
    <property type="entry name" value="WD40_rpt"/>
</dbReference>
<feature type="compositionally biased region" description="Polar residues" evidence="16">
    <location>
        <begin position="124"/>
        <end position="134"/>
    </location>
</feature>
<dbReference type="SMART" id="SM00320">
    <property type="entry name" value="WD40"/>
    <property type="match status" value="7"/>
</dbReference>
<dbReference type="FunFam" id="2.130.10.10:FF:000034">
    <property type="entry name" value="Pre-mRNA-processing factor 17, putative"/>
    <property type="match status" value="1"/>
</dbReference>
<evidence type="ECO:0000313" key="18">
    <source>
        <dbReference type="EMBL" id="CAF0750540.1"/>
    </source>
</evidence>
<dbReference type="PROSITE" id="PS50294">
    <property type="entry name" value="WD_REPEATS_REGION"/>
    <property type="match status" value="3"/>
</dbReference>
<evidence type="ECO:0000256" key="7">
    <source>
        <dbReference type="ARBA" id="ARBA00022771"/>
    </source>
</evidence>
<dbReference type="PANTHER" id="PTHR43979:SF1">
    <property type="entry name" value="PRE-MRNA-PROCESSING FACTOR 17"/>
    <property type="match status" value="1"/>
</dbReference>
<evidence type="ECO:0000256" key="10">
    <source>
        <dbReference type="ARBA" id="ARBA00023242"/>
    </source>
</evidence>
<dbReference type="GO" id="GO:0003729">
    <property type="term" value="F:mRNA binding"/>
    <property type="evidence" value="ECO:0007669"/>
    <property type="project" value="TreeGrafter"/>
</dbReference>
<evidence type="ECO:0000256" key="11">
    <source>
        <dbReference type="ARBA" id="ARBA00068146"/>
    </source>
</evidence>
<evidence type="ECO:0000256" key="12">
    <source>
        <dbReference type="ARBA" id="ARBA00075265"/>
    </source>
</evidence>
<comment type="subcellular location">
    <subcellularLocation>
        <location evidence="1">Nucleus</location>
    </subcellularLocation>
</comment>
<evidence type="ECO:0000256" key="6">
    <source>
        <dbReference type="ARBA" id="ARBA00022737"/>
    </source>
</evidence>
<dbReference type="InterPro" id="IPR013083">
    <property type="entry name" value="Znf_RING/FYVE/PHD"/>
</dbReference>
<feature type="region of interest" description="Disordered" evidence="16">
    <location>
        <begin position="124"/>
        <end position="154"/>
    </location>
</feature>
<evidence type="ECO:0000256" key="2">
    <source>
        <dbReference type="ARBA" id="ARBA00022574"/>
    </source>
</evidence>
<dbReference type="PROSITE" id="PS50089">
    <property type="entry name" value="ZF_RING_2"/>
    <property type="match status" value="1"/>
</dbReference>
<feature type="region of interest" description="Disordered" evidence="16">
    <location>
        <begin position="441"/>
        <end position="461"/>
    </location>
</feature>
<dbReference type="EMBL" id="CAJOBC010000066">
    <property type="protein sequence ID" value="CAF3530045.1"/>
    <property type="molecule type" value="Genomic_DNA"/>
</dbReference>
<dbReference type="InterPro" id="IPR036322">
    <property type="entry name" value="WD40_repeat_dom_sf"/>
</dbReference>
<feature type="compositionally biased region" description="Acidic residues" evidence="16">
    <location>
        <begin position="215"/>
        <end position="227"/>
    </location>
</feature>
<keyword evidence="5" id="KW-0747">Spliceosome</keyword>
<evidence type="ECO:0000256" key="5">
    <source>
        <dbReference type="ARBA" id="ARBA00022728"/>
    </source>
</evidence>
<dbReference type="SUPFAM" id="SSF50978">
    <property type="entry name" value="WD40 repeat-like"/>
    <property type="match status" value="1"/>
</dbReference>
<dbReference type="Proteomes" id="UP000663829">
    <property type="component" value="Unassembled WGS sequence"/>
</dbReference>
<sequence>MKLQRIDDMKRRHHCDSHNNSSSKRQHSLCMDTNNENNRTINLTSSPTVSINSNSTPNDDDEDEIVILNSPISFSNDSESSTSAVVSTITDLLCRITTSEYSQQSDPDGSSSISYITTKRPFSSLTTTEITSNSKRSRIINKESQDDDDDDEEQNDCVVVNTINPEIVLLDDIEEQEILSPTTSNDDGIDSIDDEDEIEQQINDPDYTQITDAESSNESDVEIEDDYSTPLTSQTQSIINLITQDVNDDNTRLSEDSTENNNVQNRAPLPESIIDLVTQSLATTNAYNTNQEDVEEIEVLNDTEYLQHRLRVPPLIIILDEDNNNNNSISVENEEPIEINQQQSRSHEHKQSIDEHVCPICLESLTQLQRQNINLVTTPVCQHVFCDPCSRKLLENVPVARCPLCRLQLNERTKFISYCINIELRVKVYVRVLLSLQAYNDDDDADGDENQNSTDNDNEQTMSTTANFNAINDPTFSIMSKIKLNLTPAVIIQPENTTNFLDIKTKLVTFNPKYEDMYAPVFGPENPHLNQQQRAFKNMLSGHVESTSVSDFLFENQRRTFDSFGYAADPSTETHSTTHLVGDLINADINEGMTVFETTRKRLADKRKKDKNYDSSDVEGFRGPWAPFVDEVKVSRPTEEEQKELDELLSKRKKRARINEQKEEEEDNTNKTILHIKDPYDYQGRSFLHIPQDVGVNLRSDEPPQRCFIPKQCLHTYKGHTKGVQKIHYFPVSAHLFLTCSMDCKIKLWEFYNERRCIRTYMGHSQAVRDINFNNHGTDFLSASYDRFIKLWDTETGQVKSKFTTRKIPYCVSFNPDAHKQHLFVAGMSDKKIVCFDTRSGHVVQEYDRHLGAINTVTFVDRNRRIVSTSDDKSIRVWEWDIPVDFKYLADPTMHSTPAVALSRNGKYLAFQSMDNQIKIMEPGSNFRWKTKKVFKGHMVSGYACGLDFSPDMSYVISGDADGRLIIWDWKTTRLFERIKAHDDVCIDAKWHWHEKSKILTAGWDGVVKLWD</sequence>
<feature type="compositionally biased region" description="Acidic residues" evidence="16">
    <location>
        <begin position="145"/>
        <end position="154"/>
    </location>
</feature>
<feature type="region of interest" description="Disordered" evidence="16">
    <location>
        <begin position="40"/>
        <end position="62"/>
    </location>
</feature>
<feature type="compositionally biased region" description="Polar residues" evidence="16">
    <location>
        <begin position="40"/>
        <end position="57"/>
    </location>
</feature>
<dbReference type="InterPro" id="IPR001841">
    <property type="entry name" value="Znf_RING"/>
</dbReference>
<dbReference type="AlphaFoldDB" id="A0A813P6C5"/>
<gene>
    <name evidence="18" type="ORF">GPM918_LOCUS804</name>
    <name evidence="19" type="ORF">SRO942_LOCUS804</name>
</gene>
<dbReference type="Gene3D" id="3.30.40.10">
    <property type="entry name" value="Zinc/RING finger domain, C3HC4 (zinc finger)"/>
    <property type="match status" value="1"/>
</dbReference>
<protein>
    <recommendedName>
        <fullName evidence="11">Pre-mRNA-processing factor 17</fullName>
    </recommendedName>
    <alternativeName>
        <fullName evidence="13">Cell division cycle 40 homolog</fullName>
    </alternativeName>
    <alternativeName>
        <fullName evidence="12">PRP17 homolog</fullName>
    </alternativeName>
</protein>
<keyword evidence="20" id="KW-1185">Reference proteome</keyword>
<keyword evidence="8" id="KW-0862">Zinc</keyword>
<name>A0A813P6C5_9BILA</name>
<dbReference type="GO" id="GO:0071013">
    <property type="term" value="C:catalytic step 2 spliceosome"/>
    <property type="evidence" value="ECO:0007669"/>
    <property type="project" value="InterPro"/>
</dbReference>
<dbReference type="Pfam" id="PF00400">
    <property type="entry name" value="WD40"/>
    <property type="match status" value="5"/>
</dbReference>
<keyword evidence="9" id="KW-0508">mRNA splicing</keyword>
<feature type="repeat" description="WD" evidence="15">
    <location>
        <begin position="847"/>
        <end position="879"/>
    </location>
</feature>
<keyword evidence="10" id="KW-0539">Nucleus</keyword>
<evidence type="ECO:0000256" key="16">
    <source>
        <dbReference type="SAM" id="MobiDB-lite"/>
    </source>
</evidence>
<feature type="compositionally biased region" description="Acidic residues" evidence="16">
    <location>
        <begin position="187"/>
        <end position="199"/>
    </location>
</feature>
<proteinExistence type="predicted"/>
<feature type="region of interest" description="Disordered" evidence="16">
    <location>
        <begin position="172"/>
        <end position="230"/>
    </location>
</feature>
<dbReference type="InterPro" id="IPR015943">
    <property type="entry name" value="WD40/YVTN_repeat-like_dom_sf"/>
</dbReference>
<evidence type="ECO:0000313" key="20">
    <source>
        <dbReference type="Proteomes" id="UP000663829"/>
    </source>
</evidence>
<keyword evidence="6" id="KW-0677">Repeat</keyword>
<evidence type="ECO:0000256" key="1">
    <source>
        <dbReference type="ARBA" id="ARBA00004123"/>
    </source>
</evidence>
<organism evidence="18 20">
    <name type="scientific">Didymodactylos carnosus</name>
    <dbReference type="NCBI Taxonomy" id="1234261"/>
    <lineage>
        <taxon>Eukaryota</taxon>
        <taxon>Metazoa</taxon>
        <taxon>Spiralia</taxon>
        <taxon>Gnathifera</taxon>
        <taxon>Rotifera</taxon>
        <taxon>Eurotatoria</taxon>
        <taxon>Bdelloidea</taxon>
        <taxon>Philodinida</taxon>
        <taxon>Philodinidae</taxon>
        <taxon>Didymodactylos</taxon>
    </lineage>
</organism>
<evidence type="ECO:0000256" key="13">
    <source>
        <dbReference type="ARBA" id="ARBA00076678"/>
    </source>
</evidence>
<evidence type="ECO:0000256" key="8">
    <source>
        <dbReference type="ARBA" id="ARBA00022833"/>
    </source>
</evidence>
<keyword evidence="3" id="KW-0507">mRNA processing</keyword>
<comment type="caution">
    <text evidence="18">The sequence shown here is derived from an EMBL/GenBank/DDBJ whole genome shotgun (WGS) entry which is preliminary data.</text>
</comment>
<feature type="region of interest" description="Disordered" evidence="16">
    <location>
        <begin position="1"/>
        <end position="28"/>
    </location>
</feature>
<dbReference type="InterPro" id="IPR018957">
    <property type="entry name" value="Znf_C3HC4_RING-type"/>
</dbReference>
<feature type="repeat" description="WD" evidence="15">
    <location>
        <begin position="761"/>
        <end position="802"/>
    </location>
</feature>
<evidence type="ECO:0000256" key="14">
    <source>
        <dbReference type="PROSITE-ProRule" id="PRU00175"/>
    </source>
</evidence>
<dbReference type="GO" id="GO:0000398">
    <property type="term" value="P:mRNA splicing, via spliceosome"/>
    <property type="evidence" value="ECO:0007669"/>
    <property type="project" value="InterPro"/>
</dbReference>
<evidence type="ECO:0000256" key="3">
    <source>
        <dbReference type="ARBA" id="ARBA00022664"/>
    </source>
</evidence>
<accession>A0A813P6C5</accession>
<evidence type="ECO:0000256" key="9">
    <source>
        <dbReference type="ARBA" id="ARBA00023187"/>
    </source>
</evidence>
<keyword evidence="2 15" id="KW-0853">WD repeat</keyword>
<dbReference type="GO" id="GO:0008270">
    <property type="term" value="F:zinc ion binding"/>
    <property type="evidence" value="ECO:0007669"/>
    <property type="project" value="UniProtKB-KW"/>
</dbReference>
<dbReference type="PANTHER" id="PTHR43979">
    <property type="entry name" value="PRE-MRNA-PROCESSING FACTOR 17"/>
    <property type="match status" value="1"/>
</dbReference>
<dbReference type="Gene3D" id="2.130.10.10">
    <property type="entry name" value="YVTN repeat-like/Quinoprotein amine dehydrogenase"/>
    <property type="match status" value="1"/>
</dbReference>
<evidence type="ECO:0000256" key="15">
    <source>
        <dbReference type="PROSITE-ProRule" id="PRU00221"/>
    </source>
</evidence>
<dbReference type="PROSITE" id="PS50082">
    <property type="entry name" value="WD_REPEATS_2"/>
    <property type="match status" value="5"/>
</dbReference>
<feature type="compositionally biased region" description="Basic and acidic residues" evidence="16">
    <location>
        <begin position="1"/>
        <end position="10"/>
    </location>
</feature>
<keyword evidence="4" id="KW-0479">Metal-binding</keyword>
<evidence type="ECO:0000259" key="17">
    <source>
        <dbReference type="PROSITE" id="PS50089"/>
    </source>
</evidence>